<evidence type="ECO:0000256" key="1">
    <source>
        <dbReference type="SAM" id="Phobius"/>
    </source>
</evidence>
<feature type="transmembrane region" description="Helical" evidence="1">
    <location>
        <begin position="7"/>
        <end position="27"/>
    </location>
</feature>
<protein>
    <submittedName>
        <fullName evidence="2">Uncharacterized protein</fullName>
    </submittedName>
</protein>
<gene>
    <name evidence="2" type="ORF">K8089_06150</name>
</gene>
<dbReference type="Proteomes" id="UP001139461">
    <property type="component" value="Unassembled WGS sequence"/>
</dbReference>
<evidence type="ECO:0000313" key="2">
    <source>
        <dbReference type="EMBL" id="MCG2418598.1"/>
    </source>
</evidence>
<keyword evidence="1" id="KW-0812">Transmembrane</keyword>
<comment type="caution">
    <text evidence="2">The sequence shown here is derived from an EMBL/GenBank/DDBJ whole genome shotgun (WGS) entry which is preliminary data.</text>
</comment>
<keyword evidence="1" id="KW-1133">Transmembrane helix</keyword>
<keyword evidence="3" id="KW-1185">Reference proteome</keyword>
<accession>A0A9X1QTJ3</accession>
<keyword evidence="1" id="KW-0472">Membrane</keyword>
<dbReference type="PROSITE" id="PS51257">
    <property type="entry name" value="PROKAR_LIPOPROTEIN"/>
    <property type="match status" value="1"/>
</dbReference>
<dbReference type="RefSeq" id="WP_237602406.1">
    <property type="nucleotide sequence ID" value="NZ_JAIRBA010000008.1"/>
</dbReference>
<sequence>MHYKIGLIYNMSNGFYIVILLIFTVLFSSCATTTAVKADEEVAGYNLKSKKEQMHSKILPKKNKSIIATP</sequence>
<proteinExistence type="predicted"/>
<evidence type="ECO:0000313" key="3">
    <source>
        <dbReference type="Proteomes" id="UP001139461"/>
    </source>
</evidence>
<organism evidence="2 3">
    <name type="scientific">Aequorivita vitellina</name>
    <dbReference type="NCBI Taxonomy" id="2874475"/>
    <lineage>
        <taxon>Bacteria</taxon>
        <taxon>Pseudomonadati</taxon>
        <taxon>Bacteroidota</taxon>
        <taxon>Flavobacteriia</taxon>
        <taxon>Flavobacteriales</taxon>
        <taxon>Flavobacteriaceae</taxon>
        <taxon>Aequorivita</taxon>
    </lineage>
</organism>
<reference evidence="2" key="1">
    <citation type="submission" date="2021-09" db="EMBL/GenBank/DDBJ databases">
        <title>Genome of Aequorivita sp. strain F47161.</title>
        <authorList>
            <person name="Wang Y."/>
        </authorList>
    </citation>
    <scope>NUCLEOTIDE SEQUENCE</scope>
    <source>
        <strain evidence="2">F47161</strain>
    </source>
</reference>
<dbReference type="AlphaFoldDB" id="A0A9X1QTJ3"/>
<dbReference type="EMBL" id="JAIRBA010000008">
    <property type="protein sequence ID" value="MCG2418598.1"/>
    <property type="molecule type" value="Genomic_DNA"/>
</dbReference>
<name>A0A9X1QTJ3_9FLAO</name>